<dbReference type="GO" id="GO:0004497">
    <property type="term" value="F:monooxygenase activity"/>
    <property type="evidence" value="ECO:0007669"/>
    <property type="project" value="UniProtKB-ARBA"/>
</dbReference>
<dbReference type="GO" id="GO:0016020">
    <property type="term" value="C:membrane"/>
    <property type="evidence" value="ECO:0007669"/>
    <property type="project" value="InterPro"/>
</dbReference>
<dbReference type="Proteomes" id="UP000471031">
    <property type="component" value="Unassembled WGS sequence"/>
</dbReference>
<evidence type="ECO:0000256" key="3">
    <source>
        <dbReference type="ARBA" id="ARBA00023004"/>
    </source>
</evidence>
<dbReference type="AlphaFoldDB" id="A0A845LHL2"/>
<evidence type="ECO:0000313" key="8">
    <source>
        <dbReference type="EMBL" id="MZP42953.1"/>
    </source>
</evidence>
<dbReference type="InterPro" id="IPR014349">
    <property type="entry name" value="Rieske_Fe-S_prot"/>
</dbReference>
<comment type="caution">
    <text evidence="8">The sequence shown here is derived from an EMBL/GenBank/DDBJ whole genome shotgun (WGS) entry which is preliminary data.</text>
</comment>
<sequence>MENRLSRRKFLGAVVAIPTISALSGPAIVMGDYIYPPDSLLQPPPPKVVGKKDDLKPWEPLFFDYNDVPSLAMKLDDGEIIAYTRKCTHLGCTVDVPKGNIKEKQILCPCHGGIFDPLGGNVSGPPPKPLKRLSVTIADGGDVIVQEKVETAQA</sequence>
<dbReference type="GO" id="GO:0046872">
    <property type="term" value="F:metal ion binding"/>
    <property type="evidence" value="ECO:0007669"/>
    <property type="project" value="UniProtKB-KW"/>
</dbReference>
<keyword evidence="9" id="KW-1185">Reference proteome</keyword>
<dbReference type="PANTHER" id="PTHR10134">
    <property type="entry name" value="CYTOCHROME B-C1 COMPLEX SUBUNIT RIESKE, MITOCHONDRIAL"/>
    <property type="match status" value="1"/>
</dbReference>
<evidence type="ECO:0000259" key="7">
    <source>
        <dbReference type="PROSITE" id="PS51296"/>
    </source>
</evidence>
<evidence type="ECO:0000256" key="6">
    <source>
        <dbReference type="ARBA" id="ARBA00034078"/>
    </source>
</evidence>
<keyword evidence="3" id="KW-0408">Iron</keyword>
<evidence type="ECO:0000256" key="5">
    <source>
        <dbReference type="ARBA" id="ARBA00023157"/>
    </source>
</evidence>
<dbReference type="OrthoDB" id="9767869at2"/>
<dbReference type="PROSITE" id="PS51296">
    <property type="entry name" value="RIESKE"/>
    <property type="match status" value="1"/>
</dbReference>
<dbReference type="GO" id="GO:0016705">
    <property type="term" value="F:oxidoreductase activity, acting on paired donors, with incorporation or reduction of molecular oxygen"/>
    <property type="evidence" value="ECO:0007669"/>
    <property type="project" value="UniProtKB-ARBA"/>
</dbReference>
<proteinExistence type="predicted"/>
<keyword evidence="1" id="KW-0001">2Fe-2S</keyword>
<dbReference type="Pfam" id="PF00355">
    <property type="entry name" value="Rieske"/>
    <property type="match status" value="1"/>
</dbReference>
<reference evidence="8 9" key="1">
    <citation type="submission" date="2020-01" db="EMBL/GenBank/DDBJ databases">
        <title>Whole genome sequence of Heliobacterium gestii DSM 11169.</title>
        <authorList>
            <person name="Kyndt J.A."/>
            <person name="Meyer T.E."/>
        </authorList>
    </citation>
    <scope>NUCLEOTIDE SEQUENCE [LARGE SCALE GENOMIC DNA]</scope>
    <source>
        <strain evidence="8 9">DSM 11169</strain>
    </source>
</reference>
<name>A0A845LHL2_HELGE</name>
<comment type="cofactor">
    <cofactor evidence="6">
        <name>[2Fe-2S] cluster</name>
        <dbReference type="ChEBI" id="CHEBI:190135"/>
    </cofactor>
</comment>
<dbReference type="EMBL" id="WXEX01000005">
    <property type="protein sequence ID" value="MZP42953.1"/>
    <property type="molecule type" value="Genomic_DNA"/>
</dbReference>
<dbReference type="InterPro" id="IPR005805">
    <property type="entry name" value="Rieske_Fe-S_prot_C"/>
</dbReference>
<accession>A0A845LHL2</accession>
<dbReference type="SUPFAM" id="SSF50022">
    <property type="entry name" value="ISP domain"/>
    <property type="match status" value="1"/>
</dbReference>
<evidence type="ECO:0000256" key="1">
    <source>
        <dbReference type="ARBA" id="ARBA00022714"/>
    </source>
</evidence>
<organism evidence="8 9">
    <name type="scientific">Heliomicrobium gestii</name>
    <name type="common">Heliobacterium gestii</name>
    <dbReference type="NCBI Taxonomy" id="2699"/>
    <lineage>
        <taxon>Bacteria</taxon>
        <taxon>Bacillati</taxon>
        <taxon>Bacillota</taxon>
        <taxon>Clostridia</taxon>
        <taxon>Eubacteriales</taxon>
        <taxon>Heliobacteriaceae</taxon>
        <taxon>Heliomicrobium</taxon>
    </lineage>
</organism>
<protein>
    <submittedName>
        <fullName evidence="8">Rieske 2Fe-2S domain-containing protein</fullName>
    </submittedName>
</protein>
<feature type="domain" description="Rieske" evidence="7">
    <location>
        <begin position="47"/>
        <end position="144"/>
    </location>
</feature>
<dbReference type="CDD" id="cd03467">
    <property type="entry name" value="Rieske"/>
    <property type="match status" value="1"/>
</dbReference>
<dbReference type="RefSeq" id="WP_161261520.1">
    <property type="nucleotide sequence ID" value="NZ_JAFBDC010000004.1"/>
</dbReference>
<dbReference type="GO" id="GO:0051537">
    <property type="term" value="F:2 iron, 2 sulfur cluster binding"/>
    <property type="evidence" value="ECO:0007669"/>
    <property type="project" value="UniProtKB-KW"/>
</dbReference>
<evidence type="ECO:0000256" key="4">
    <source>
        <dbReference type="ARBA" id="ARBA00023014"/>
    </source>
</evidence>
<dbReference type="InterPro" id="IPR017941">
    <property type="entry name" value="Rieske_2Fe-2S"/>
</dbReference>
<dbReference type="InterPro" id="IPR036922">
    <property type="entry name" value="Rieske_2Fe-2S_sf"/>
</dbReference>
<gene>
    <name evidence="8" type="ORF">GTO89_07890</name>
</gene>
<keyword evidence="2" id="KW-0479">Metal-binding</keyword>
<dbReference type="PRINTS" id="PR00162">
    <property type="entry name" value="RIESKE"/>
</dbReference>
<evidence type="ECO:0000256" key="2">
    <source>
        <dbReference type="ARBA" id="ARBA00022723"/>
    </source>
</evidence>
<evidence type="ECO:0000313" key="9">
    <source>
        <dbReference type="Proteomes" id="UP000471031"/>
    </source>
</evidence>
<keyword evidence="4" id="KW-0411">Iron-sulfur</keyword>
<keyword evidence="5" id="KW-1015">Disulfide bond</keyword>
<dbReference type="Gene3D" id="2.102.10.10">
    <property type="entry name" value="Rieske [2Fe-2S] iron-sulphur domain"/>
    <property type="match status" value="1"/>
</dbReference>